<evidence type="ECO:0000313" key="1">
    <source>
        <dbReference type="EMBL" id="KAJ7339994.1"/>
    </source>
</evidence>
<comment type="caution">
    <text evidence="1">The sequence shown here is derived from an EMBL/GenBank/DDBJ whole genome shotgun (WGS) entry which is preliminary data.</text>
</comment>
<keyword evidence="2" id="KW-1185">Reference proteome</keyword>
<proteinExistence type="predicted"/>
<dbReference type="AlphaFoldDB" id="A0AAD6ZUG8"/>
<evidence type="ECO:0000313" key="2">
    <source>
        <dbReference type="Proteomes" id="UP001218218"/>
    </source>
</evidence>
<dbReference type="EMBL" id="JARIHO010000027">
    <property type="protein sequence ID" value="KAJ7339994.1"/>
    <property type="molecule type" value="Genomic_DNA"/>
</dbReference>
<name>A0AAD6ZUG8_9AGAR</name>
<dbReference type="Proteomes" id="UP001218218">
    <property type="component" value="Unassembled WGS sequence"/>
</dbReference>
<reference evidence="1" key="1">
    <citation type="submission" date="2023-03" db="EMBL/GenBank/DDBJ databases">
        <title>Massive genome expansion in bonnet fungi (Mycena s.s.) driven by repeated elements and novel gene families across ecological guilds.</title>
        <authorList>
            <consortium name="Lawrence Berkeley National Laboratory"/>
            <person name="Harder C.B."/>
            <person name="Miyauchi S."/>
            <person name="Viragh M."/>
            <person name="Kuo A."/>
            <person name="Thoen E."/>
            <person name="Andreopoulos B."/>
            <person name="Lu D."/>
            <person name="Skrede I."/>
            <person name="Drula E."/>
            <person name="Henrissat B."/>
            <person name="Morin E."/>
            <person name="Kohler A."/>
            <person name="Barry K."/>
            <person name="LaButti K."/>
            <person name="Morin E."/>
            <person name="Salamov A."/>
            <person name="Lipzen A."/>
            <person name="Mereny Z."/>
            <person name="Hegedus B."/>
            <person name="Baldrian P."/>
            <person name="Stursova M."/>
            <person name="Weitz H."/>
            <person name="Taylor A."/>
            <person name="Grigoriev I.V."/>
            <person name="Nagy L.G."/>
            <person name="Martin F."/>
            <person name="Kauserud H."/>
        </authorList>
    </citation>
    <scope>NUCLEOTIDE SEQUENCE</scope>
    <source>
        <strain evidence="1">CBHHK002</strain>
    </source>
</reference>
<organism evidence="1 2">
    <name type="scientific">Mycena albidolilacea</name>
    <dbReference type="NCBI Taxonomy" id="1033008"/>
    <lineage>
        <taxon>Eukaryota</taxon>
        <taxon>Fungi</taxon>
        <taxon>Dikarya</taxon>
        <taxon>Basidiomycota</taxon>
        <taxon>Agaricomycotina</taxon>
        <taxon>Agaricomycetes</taxon>
        <taxon>Agaricomycetidae</taxon>
        <taxon>Agaricales</taxon>
        <taxon>Marasmiineae</taxon>
        <taxon>Mycenaceae</taxon>
        <taxon>Mycena</taxon>
    </lineage>
</organism>
<protein>
    <submittedName>
        <fullName evidence="1">Uncharacterized protein</fullName>
    </submittedName>
</protein>
<feature type="non-terminal residue" evidence="1">
    <location>
        <position position="395"/>
    </location>
</feature>
<sequence length="395" mass="44619">TLEEPRDTVMGSNTPTGLQIPELLDHIIGFLCDDRPALCTCALASRMLTSAAQRQLFSWITFASPSHNNYISPRWLQTILADSPHLTQFIRRIELHLNHESNAELATVGLTHVADIMVYGLARSRPDIHQPTVAAACRLIGLESVHRVQVMGRFRDMSVIGRLFGECTLHLQEVVFEACWLEQSLEANATLTWPNTVRTQLARLKLLGSDRAMAWLVDEDCPLDVSELTEINVSGSMAAKGHVYALLDRTRRTVTHLAFSLWDLHRGPHPDLTQFPSLTRLTVQTRLDALPRFPPALADVDPHNCVREIVFTSERFDNRSWASDPEDDWTQELKAPLRAFDDAFAALPLPELQRVEIQIRQKTGDPPGEWFKDLLPRLVARRLVLVTVYPDTSFT</sequence>
<gene>
    <name evidence="1" type="ORF">DFH08DRAFT_875898</name>
</gene>
<accession>A0AAD6ZUG8</accession>